<gene>
    <name evidence="2" type="ORF">B1A_01725</name>
</gene>
<organism evidence="2">
    <name type="scientific">mine drainage metagenome</name>
    <dbReference type="NCBI Taxonomy" id="410659"/>
    <lineage>
        <taxon>unclassified sequences</taxon>
        <taxon>metagenomes</taxon>
        <taxon>ecological metagenomes</taxon>
    </lineage>
</organism>
<keyword evidence="1" id="KW-1133">Transmembrane helix</keyword>
<feature type="transmembrane region" description="Helical" evidence="1">
    <location>
        <begin position="20"/>
        <end position="40"/>
    </location>
</feature>
<keyword evidence="1" id="KW-0812">Transmembrane</keyword>
<proteinExistence type="predicted"/>
<accession>T1DDE7</accession>
<reference evidence="2" key="2">
    <citation type="journal article" date="2014" name="ISME J.">
        <title>Microbial stratification in low pH oxic and suboxic macroscopic growths along an acid mine drainage.</title>
        <authorList>
            <person name="Mendez-Garcia C."/>
            <person name="Mesa V."/>
            <person name="Sprenger R.R."/>
            <person name="Richter M."/>
            <person name="Diez M.S."/>
            <person name="Solano J."/>
            <person name="Bargiela R."/>
            <person name="Golyshina O.V."/>
            <person name="Manteca A."/>
            <person name="Ramos J.L."/>
            <person name="Gallego J.R."/>
            <person name="Llorente I."/>
            <person name="Martins Dos Santos V.A."/>
            <person name="Jensen O.N."/>
            <person name="Pelaez A.I."/>
            <person name="Sanchez J."/>
            <person name="Ferrer M."/>
        </authorList>
    </citation>
    <scope>NUCLEOTIDE SEQUENCE</scope>
</reference>
<dbReference type="EMBL" id="AUZX01001310">
    <property type="protein sequence ID" value="EQD79444.1"/>
    <property type="molecule type" value="Genomic_DNA"/>
</dbReference>
<evidence type="ECO:0000256" key="1">
    <source>
        <dbReference type="SAM" id="Phobius"/>
    </source>
</evidence>
<reference evidence="2" key="1">
    <citation type="submission" date="2013-08" db="EMBL/GenBank/DDBJ databases">
        <authorList>
            <person name="Mendez C."/>
            <person name="Richter M."/>
            <person name="Ferrer M."/>
            <person name="Sanchez J."/>
        </authorList>
    </citation>
    <scope>NUCLEOTIDE SEQUENCE</scope>
</reference>
<sequence length="86" mass="9221">ISPRYPLVEALTGLLSAAVAWRFGFGWPALAALVLTWYLVGARGHRSRSPAPARQLTLPLMWIGLLLALLAPVRAAARCRSTCAPA</sequence>
<comment type="caution">
    <text evidence="2">The sequence shown here is derived from an EMBL/GenBank/DDBJ whole genome shotgun (WGS) entry which is preliminary data.</text>
</comment>
<evidence type="ECO:0000313" key="2">
    <source>
        <dbReference type="EMBL" id="EQD79444.1"/>
    </source>
</evidence>
<feature type="transmembrane region" description="Helical" evidence="1">
    <location>
        <begin position="60"/>
        <end position="77"/>
    </location>
</feature>
<keyword evidence="1" id="KW-0472">Membrane</keyword>
<feature type="non-terminal residue" evidence="2">
    <location>
        <position position="1"/>
    </location>
</feature>
<name>T1DDE7_9ZZZZ</name>
<protein>
    <submittedName>
        <fullName evidence="2">Type IV pre-pilin leader peptidase</fullName>
    </submittedName>
</protein>
<dbReference type="AlphaFoldDB" id="T1DDE7"/>